<dbReference type="GO" id="GO:0016787">
    <property type="term" value="F:hydrolase activity"/>
    <property type="evidence" value="ECO:0007669"/>
    <property type="project" value="UniProtKB-KW"/>
</dbReference>
<feature type="region of interest" description="Disordered" evidence="1">
    <location>
        <begin position="258"/>
        <end position="280"/>
    </location>
</feature>
<dbReference type="Pfam" id="PF00149">
    <property type="entry name" value="Metallophos"/>
    <property type="match status" value="1"/>
</dbReference>
<dbReference type="PANTHER" id="PTHR42850">
    <property type="entry name" value="METALLOPHOSPHOESTERASE"/>
    <property type="match status" value="1"/>
</dbReference>
<dbReference type="EMBL" id="JBHTLS010000134">
    <property type="protein sequence ID" value="MFD1107091.1"/>
    <property type="molecule type" value="Genomic_DNA"/>
</dbReference>
<gene>
    <name evidence="3" type="ORF">ACFQ24_19680</name>
</gene>
<dbReference type="InterPro" id="IPR006186">
    <property type="entry name" value="Ser/Thr-sp_prot-phosphatase"/>
</dbReference>
<dbReference type="RefSeq" id="WP_380914330.1">
    <property type="nucleotide sequence ID" value="NZ_JBHTLS010000134.1"/>
</dbReference>
<proteinExistence type="predicted"/>
<protein>
    <submittedName>
        <fullName evidence="3">Metallophosphoesterase family protein</fullName>
        <ecNumber evidence="3">3.1.-.-</ecNumber>
    </submittedName>
</protein>
<evidence type="ECO:0000256" key="1">
    <source>
        <dbReference type="SAM" id="MobiDB-lite"/>
    </source>
</evidence>
<evidence type="ECO:0000313" key="4">
    <source>
        <dbReference type="Proteomes" id="UP001597203"/>
    </source>
</evidence>
<comment type="caution">
    <text evidence="3">The sequence shown here is derived from an EMBL/GenBank/DDBJ whole genome shotgun (WGS) entry which is preliminary data.</text>
</comment>
<organism evidence="3 4">
    <name type="scientific">Sphingobium olei</name>
    <dbReference type="NCBI Taxonomy" id="420955"/>
    <lineage>
        <taxon>Bacteria</taxon>
        <taxon>Pseudomonadati</taxon>
        <taxon>Pseudomonadota</taxon>
        <taxon>Alphaproteobacteria</taxon>
        <taxon>Sphingomonadales</taxon>
        <taxon>Sphingomonadaceae</taxon>
        <taxon>Sphingobium</taxon>
    </lineage>
</organism>
<keyword evidence="3" id="KW-0378">Hydrolase</keyword>
<dbReference type="Gene3D" id="3.60.21.10">
    <property type="match status" value="1"/>
</dbReference>
<dbReference type="InterPro" id="IPR050126">
    <property type="entry name" value="Ap4A_hydrolase"/>
</dbReference>
<dbReference type="InterPro" id="IPR029052">
    <property type="entry name" value="Metallo-depent_PP-like"/>
</dbReference>
<accession>A0ABW3P3C4</accession>
<dbReference type="PROSITE" id="PS00125">
    <property type="entry name" value="SER_THR_PHOSPHATASE"/>
    <property type="match status" value="1"/>
</dbReference>
<sequence length="280" mass="30799">MVLGLFNRGAASMPRTGKGDRVYCVGDIHGRFDLFRAALNRIEAHHAQRPKPRQIYVVLLGDLIDRGPDSAKVLKLVHKVQARTQQMIVLRGNHEEMMIRVIDGEPGVMRAWLKSGGRDTLRSLGIEPPVDSQDTARAVAELRQSLPQEIIDWLRALPLTAQSGDYLFCHAGVRPGVPIKKQARDDLLWIREEFLGSTRDHGAVIVHGHSVSAELEMRPNRIGIDTGAYMSGVLSVLYLEDDVREVISIRESDLPVNDADDASDIMSSGSTLAGGEADVA</sequence>
<dbReference type="PANTHER" id="PTHR42850:SF4">
    <property type="entry name" value="ZINC-DEPENDENT ENDOPOLYPHOSPHATASE"/>
    <property type="match status" value="1"/>
</dbReference>
<name>A0ABW3P3C4_9SPHN</name>
<evidence type="ECO:0000259" key="2">
    <source>
        <dbReference type="PROSITE" id="PS00125"/>
    </source>
</evidence>
<dbReference type="CDD" id="cd00144">
    <property type="entry name" value="MPP_PPP_family"/>
    <property type="match status" value="1"/>
</dbReference>
<dbReference type="Proteomes" id="UP001597203">
    <property type="component" value="Unassembled WGS sequence"/>
</dbReference>
<reference evidence="4" key="1">
    <citation type="journal article" date="2019" name="Int. J. Syst. Evol. Microbiol.">
        <title>The Global Catalogue of Microorganisms (GCM) 10K type strain sequencing project: providing services to taxonomists for standard genome sequencing and annotation.</title>
        <authorList>
            <consortium name="The Broad Institute Genomics Platform"/>
            <consortium name="The Broad Institute Genome Sequencing Center for Infectious Disease"/>
            <person name="Wu L."/>
            <person name="Ma J."/>
        </authorList>
    </citation>
    <scope>NUCLEOTIDE SEQUENCE [LARGE SCALE GENOMIC DNA]</scope>
    <source>
        <strain evidence="4">CCUG 54329</strain>
    </source>
</reference>
<keyword evidence="4" id="KW-1185">Reference proteome</keyword>
<dbReference type="EC" id="3.1.-.-" evidence="3"/>
<dbReference type="SUPFAM" id="SSF56300">
    <property type="entry name" value="Metallo-dependent phosphatases"/>
    <property type="match status" value="1"/>
</dbReference>
<evidence type="ECO:0000313" key="3">
    <source>
        <dbReference type="EMBL" id="MFD1107091.1"/>
    </source>
</evidence>
<feature type="domain" description="Serine/threonine specific protein phosphatases" evidence="2">
    <location>
        <begin position="90"/>
        <end position="95"/>
    </location>
</feature>
<dbReference type="InterPro" id="IPR004843">
    <property type="entry name" value="Calcineurin-like_PHP"/>
</dbReference>